<keyword evidence="4" id="KW-1185">Reference proteome</keyword>
<dbReference type="SUPFAM" id="SSF46565">
    <property type="entry name" value="Chaperone J-domain"/>
    <property type="match status" value="1"/>
</dbReference>
<dbReference type="GO" id="GO:0030276">
    <property type="term" value="F:clathrin binding"/>
    <property type="evidence" value="ECO:0007669"/>
    <property type="project" value="TreeGrafter"/>
</dbReference>
<dbReference type="EMBL" id="CM007378">
    <property type="protein sequence ID" value="OIV93596.1"/>
    <property type="molecule type" value="Genomic_DNA"/>
</dbReference>
<dbReference type="GO" id="GO:0072318">
    <property type="term" value="P:clathrin coat disassembly"/>
    <property type="evidence" value="ECO:0007669"/>
    <property type="project" value="TreeGrafter"/>
</dbReference>
<organism evidence="3 4">
    <name type="scientific">Lupinus angustifolius</name>
    <name type="common">Narrow-leaved blue lupine</name>
    <dbReference type="NCBI Taxonomy" id="3871"/>
    <lineage>
        <taxon>Eukaryota</taxon>
        <taxon>Viridiplantae</taxon>
        <taxon>Streptophyta</taxon>
        <taxon>Embryophyta</taxon>
        <taxon>Tracheophyta</taxon>
        <taxon>Spermatophyta</taxon>
        <taxon>Magnoliopsida</taxon>
        <taxon>eudicotyledons</taxon>
        <taxon>Gunneridae</taxon>
        <taxon>Pentapetalae</taxon>
        <taxon>rosids</taxon>
        <taxon>fabids</taxon>
        <taxon>Fabales</taxon>
        <taxon>Fabaceae</taxon>
        <taxon>Papilionoideae</taxon>
        <taxon>50 kb inversion clade</taxon>
        <taxon>genistoids sensu lato</taxon>
        <taxon>core genistoids</taxon>
        <taxon>Genisteae</taxon>
        <taxon>Lupinus</taxon>
    </lineage>
</organism>
<dbReference type="GO" id="GO:0072583">
    <property type="term" value="P:clathrin-dependent endocytosis"/>
    <property type="evidence" value="ECO:0007669"/>
    <property type="project" value="TreeGrafter"/>
</dbReference>
<keyword evidence="1" id="KW-0175">Coiled coil</keyword>
<dbReference type="GO" id="GO:0005737">
    <property type="term" value="C:cytoplasm"/>
    <property type="evidence" value="ECO:0007669"/>
    <property type="project" value="TreeGrafter"/>
</dbReference>
<feature type="coiled-coil region" evidence="1">
    <location>
        <begin position="1161"/>
        <end position="1217"/>
    </location>
</feature>
<name>A0A4P1QS17_LUPAN</name>
<dbReference type="Proteomes" id="UP000188354">
    <property type="component" value="Chromosome LG18"/>
</dbReference>
<evidence type="ECO:0000256" key="2">
    <source>
        <dbReference type="SAM" id="MobiDB-lite"/>
    </source>
</evidence>
<feature type="compositionally biased region" description="Polar residues" evidence="2">
    <location>
        <begin position="1056"/>
        <end position="1065"/>
    </location>
</feature>
<sequence>MESLAHSRKPNKVSVNRSSFSTNTIYDDVYAAPTKFAATTLSPRFEDYTEIFSSFHAPRASSIPVLDLPPVDGDDVFFDFRSSGFDYSEVFRGFNGSGFSVSYEDLFRQHDEPYGVSEEEEAWTPVDTNSFSGDSEHFGNNQRKSKGDLFQSVDGTADFNISYRKVKATSNEDISMDKSHVTKLHAVPGFTQVFDETARLHRNEPPLLVVDDIDLDMEFNTGNIMKNHQQKTVSHPCNVASGEQTLVNDLNVHSGGSRNGSHSSEIFVTVSNISLRTLPSQVPPPSRPPPQLDAKKGYTHGLHAYDERVDSEDISGDNSLPIFDVEVDMNSSAAGTEEAKLSAYELEERKKGSFEINVKSSYDVKNNDAKMSESINSFNNETVQATRDRRSRKMEVSVTGERHKARKADPESPKPLDGEKLLNMFEEKHVKESGRSTGVGTWKEATGFFELVGTEKPGKVIHPINHTNSLMLDTKTYESGMKEREASNVQDECNKIKAIVKNYRLEEYEKKSESAKEAYELGKNITSSNSCGEEGSQREHVKEDKIAEIFVQGEEKARMVHQHGKTEINIAKADQSGSLKDVSQQKDHQRVESKKSKEVDTPTLNEVQWSMKHEENEKAVKDDEEQQLTLKRHRQSKKMKDHGEVQREAFALGEVESKGKVKDSVELEEIDERSDEASKLNNQEEKAAEERENEVFLKHANQNQNKYGLKEACESGEIEKRQKVAFIKEEFDEGLKQTLGKVENEMGLKEDFELDMNEKITQKSFAEGENEACERDQGKEKFRKVFNGYGEANRLQGRSGGEGKNVVKQIPDLERNSENETQRKKELESPPNQAYWEGSVDILNEDSHFELSEKILKDACGKEKDNGLEMEGNGEEVNMKFAKETVVTWEAENRENVGKLEVSQEPIADQEIGTTGTGCEVGEKKLKEAGMENLMANKDKRASEMTREDARHSGTQPGEVDRNVTNADELRFSCEQTCTEKTKTAPEMEFVPKSQERKVVHEWGERGKITQHVKDAINPKESRDQMSSSLCGDYRKSRVADEPATVQEAVNVHKTSQSFHLAQSTKIKEKGLNETPASEVEDLERMRSEKELEEDHLRNMEEEIERERERKKDRMAVDRAMLEAEREREKDRMAVDRATFDARDWVFSEARERAERAAFEKATAEARQRALAEARERLEKACAEARDRSYADKATAEARLKAERAAVERATAEARQRAMEKVKDERAVFESRERLGRSVSDKFGVSFRNDGRQASSPSDTLDPHSQNLSSSTGSRYAYSSVYGASSFSERSEGESAQRSRARLERYRRTAERAAKALEEKNMRDLVAHKEQAERNRLAETLDAEIRRWSSGKEGNLRALLSTLQYILGPDSRWQPIPLTEVITSAAVKKAYKKATLKLGTDSTQKSDRTPSLFLPFVPLHFASKQPSPGRQFRRRKPE</sequence>
<feature type="region of interest" description="Disordered" evidence="2">
    <location>
        <begin position="941"/>
        <end position="961"/>
    </location>
</feature>
<feature type="region of interest" description="Disordered" evidence="2">
    <location>
        <begin position="1287"/>
        <end position="1307"/>
    </location>
</feature>
<feature type="compositionally biased region" description="Basic and acidic residues" evidence="2">
    <location>
        <begin position="583"/>
        <end position="600"/>
    </location>
</feature>
<feature type="compositionally biased region" description="Polar residues" evidence="2">
    <location>
        <begin position="1252"/>
        <end position="1268"/>
    </location>
</feature>
<dbReference type="Gene3D" id="1.10.287.110">
    <property type="entry name" value="DnaJ domain"/>
    <property type="match status" value="1"/>
</dbReference>
<feature type="compositionally biased region" description="Basic and acidic residues" evidence="2">
    <location>
        <begin position="407"/>
        <end position="418"/>
    </location>
</feature>
<evidence type="ECO:0000256" key="1">
    <source>
        <dbReference type="SAM" id="Coils"/>
    </source>
</evidence>
<feature type="region of interest" description="Disordered" evidence="2">
    <location>
        <begin position="568"/>
        <end position="692"/>
    </location>
</feature>
<feature type="region of interest" description="Disordered" evidence="2">
    <location>
        <begin position="382"/>
        <end position="418"/>
    </location>
</feature>
<feature type="compositionally biased region" description="Basic and acidic residues" evidence="2">
    <location>
        <begin position="1083"/>
        <end position="1113"/>
    </location>
</feature>
<feature type="compositionally biased region" description="Basic and acidic residues" evidence="2">
    <location>
        <begin position="1289"/>
        <end position="1307"/>
    </location>
</feature>
<evidence type="ECO:0000313" key="4">
    <source>
        <dbReference type="Proteomes" id="UP000188354"/>
    </source>
</evidence>
<feature type="region of interest" description="Disordered" evidence="2">
    <location>
        <begin position="1056"/>
        <end position="1113"/>
    </location>
</feature>
<feature type="compositionally biased region" description="Basic residues" evidence="2">
    <location>
        <begin position="630"/>
        <end position="640"/>
    </location>
</feature>
<feature type="compositionally biased region" description="Basic and acidic residues" evidence="2">
    <location>
        <begin position="675"/>
        <end position="692"/>
    </location>
</feature>
<evidence type="ECO:0008006" key="5">
    <source>
        <dbReference type="Google" id="ProtNLM"/>
    </source>
</evidence>
<reference evidence="3 4" key="1">
    <citation type="journal article" date="2017" name="Plant Biotechnol. J.">
        <title>A comprehensive draft genome sequence for lupin (Lupinus angustifolius), an emerging health food: insights into plant-microbe interactions and legume evolution.</title>
        <authorList>
            <person name="Hane J.K."/>
            <person name="Ming Y."/>
            <person name="Kamphuis L.G."/>
            <person name="Nelson M.N."/>
            <person name="Garg G."/>
            <person name="Atkins C.A."/>
            <person name="Bayer P.E."/>
            <person name="Bravo A."/>
            <person name="Bringans S."/>
            <person name="Cannon S."/>
            <person name="Edwards D."/>
            <person name="Foley R."/>
            <person name="Gao L.L."/>
            <person name="Harrison M.J."/>
            <person name="Huang W."/>
            <person name="Hurgobin B."/>
            <person name="Li S."/>
            <person name="Liu C.W."/>
            <person name="McGrath A."/>
            <person name="Morahan G."/>
            <person name="Murray J."/>
            <person name="Weller J."/>
            <person name="Jian J."/>
            <person name="Singh K.B."/>
        </authorList>
    </citation>
    <scope>NUCLEOTIDE SEQUENCE [LARGE SCALE GENOMIC DNA]</scope>
    <source>
        <strain evidence="4">cv. Tanjil</strain>
        <tissue evidence="3">Whole plant</tissue>
    </source>
</reference>
<dbReference type="Gramene" id="OIV93596">
    <property type="protein sequence ID" value="OIV93596"/>
    <property type="gene ID" value="TanjilG_04828"/>
</dbReference>
<feature type="compositionally biased region" description="Basic and acidic residues" evidence="2">
    <location>
        <begin position="655"/>
        <end position="665"/>
    </location>
</feature>
<feature type="region of interest" description="Disordered" evidence="2">
    <location>
        <begin position="792"/>
        <end position="832"/>
    </location>
</feature>
<dbReference type="GO" id="GO:0031982">
    <property type="term" value="C:vesicle"/>
    <property type="evidence" value="ECO:0007669"/>
    <property type="project" value="TreeGrafter"/>
</dbReference>
<accession>A0A4P1QS17</accession>
<feature type="compositionally biased region" description="Basic and acidic residues" evidence="2">
    <location>
        <begin position="811"/>
        <end position="828"/>
    </location>
</feature>
<dbReference type="PANTHER" id="PTHR23172:SF87">
    <property type="entry name" value="CHAPERONE DNAJ-DOMAIN SUPERFAMILY PROTEIN"/>
    <property type="match status" value="1"/>
</dbReference>
<feature type="compositionally biased region" description="Polar residues" evidence="2">
    <location>
        <begin position="126"/>
        <end position="142"/>
    </location>
</feature>
<dbReference type="PANTHER" id="PTHR23172">
    <property type="entry name" value="AUXILIN/CYCLIN G-ASSOCIATED KINASE-RELATED"/>
    <property type="match status" value="1"/>
</dbReference>
<dbReference type="InterPro" id="IPR036869">
    <property type="entry name" value="J_dom_sf"/>
</dbReference>
<feature type="compositionally biased region" description="Basic and acidic residues" evidence="2">
    <location>
        <begin position="611"/>
        <end position="621"/>
    </location>
</feature>
<dbReference type="STRING" id="3871.A0A4P1QS17"/>
<feature type="region of interest" description="Disordered" evidence="2">
    <location>
        <begin position="117"/>
        <end position="147"/>
    </location>
</feature>
<feature type="compositionally biased region" description="Basic and acidic residues" evidence="2">
    <location>
        <begin position="941"/>
        <end position="952"/>
    </location>
</feature>
<protein>
    <recommendedName>
        <fullName evidence="5">Auxilin-like protein 1</fullName>
    </recommendedName>
</protein>
<gene>
    <name evidence="3" type="ORF">TanjilG_04828</name>
</gene>
<feature type="region of interest" description="Disordered" evidence="2">
    <location>
        <begin position="1243"/>
        <end position="1273"/>
    </location>
</feature>
<evidence type="ECO:0000313" key="3">
    <source>
        <dbReference type="EMBL" id="OIV93596.1"/>
    </source>
</evidence>
<proteinExistence type="predicted"/>